<dbReference type="InterPro" id="IPR057812">
    <property type="entry name" value="SH3_YKFC_2nd"/>
</dbReference>
<evidence type="ECO:0000313" key="6">
    <source>
        <dbReference type="EMBL" id="MBM7838667.1"/>
    </source>
</evidence>
<evidence type="ECO:0000259" key="5">
    <source>
        <dbReference type="PROSITE" id="PS51935"/>
    </source>
</evidence>
<dbReference type="RefSeq" id="WP_204465894.1">
    <property type="nucleotide sequence ID" value="NZ_JAFBCV010000005.1"/>
</dbReference>
<dbReference type="PANTHER" id="PTHR47053:SF3">
    <property type="entry name" value="GAMMA-D-GLUTAMYL-L-LYSINE DIPEPTIDYL-PEPTIDASE"/>
    <property type="match status" value="1"/>
</dbReference>
<evidence type="ECO:0000256" key="2">
    <source>
        <dbReference type="ARBA" id="ARBA00022670"/>
    </source>
</evidence>
<feature type="domain" description="NlpC/P60" evidence="5">
    <location>
        <begin position="169"/>
        <end position="293"/>
    </location>
</feature>
<keyword evidence="3 6" id="KW-0378">Hydrolase</keyword>
<dbReference type="Pfam" id="PF23795">
    <property type="entry name" value="SH3_YKFC_2nd"/>
    <property type="match status" value="1"/>
</dbReference>
<dbReference type="InterPro" id="IPR051202">
    <property type="entry name" value="Peptidase_C40"/>
</dbReference>
<keyword evidence="7" id="KW-1185">Reference proteome</keyword>
<accession>A0ABS2ST30</accession>
<evidence type="ECO:0000256" key="1">
    <source>
        <dbReference type="ARBA" id="ARBA00007074"/>
    </source>
</evidence>
<reference evidence="6" key="1">
    <citation type="submission" date="2021-01" db="EMBL/GenBank/DDBJ databases">
        <title>Genomic Encyclopedia of Type Strains, Phase IV (KMG-IV): sequencing the most valuable type-strain genomes for metagenomic binning, comparative biology and taxonomic classification.</title>
        <authorList>
            <person name="Goeker M."/>
        </authorList>
    </citation>
    <scope>NUCLEOTIDE SEQUENCE</scope>
    <source>
        <strain evidence="6">DSM 21943</strain>
    </source>
</reference>
<dbReference type="Pfam" id="PF00877">
    <property type="entry name" value="NLPC_P60"/>
    <property type="match status" value="1"/>
</dbReference>
<comment type="caution">
    <text evidence="6">The sequence shown here is derived from an EMBL/GenBank/DDBJ whole genome shotgun (WGS) entry which is preliminary data.</text>
</comment>
<dbReference type="EMBL" id="JAFBCV010000005">
    <property type="protein sequence ID" value="MBM7838667.1"/>
    <property type="molecule type" value="Genomic_DNA"/>
</dbReference>
<name>A0ABS2ST30_9BACI</name>
<dbReference type="GO" id="GO:0016787">
    <property type="term" value="F:hydrolase activity"/>
    <property type="evidence" value="ECO:0007669"/>
    <property type="project" value="UniProtKB-KW"/>
</dbReference>
<dbReference type="Proteomes" id="UP001179280">
    <property type="component" value="Unassembled WGS sequence"/>
</dbReference>
<keyword evidence="4" id="KW-0788">Thiol protease</keyword>
<gene>
    <name evidence="6" type="ORF">JOC54_001926</name>
</gene>
<proteinExistence type="inferred from homology"/>
<dbReference type="SUPFAM" id="SSF54001">
    <property type="entry name" value="Cysteine proteinases"/>
    <property type="match status" value="1"/>
</dbReference>
<comment type="similarity">
    <text evidence="1">Belongs to the peptidase C40 family.</text>
</comment>
<protein>
    <submittedName>
        <fullName evidence="6">Cell wall-associated NlpC family hydrolase</fullName>
    </submittedName>
</protein>
<evidence type="ECO:0000313" key="7">
    <source>
        <dbReference type="Proteomes" id="UP001179280"/>
    </source>
</evidence>
<dbReference type="Gene3D" id="2.30.30.40">
    <property type="entry name" value="SH3 Domains"/>
    <property type="match status" value="2"/>
</dbReference>
<dbReference type="Gene3D" id="3.90.1720.10">
    <property type="entry name" value="endopeptidase domain like (from Nostoc punctiforme)"/>
    <property type="match status" value="1"/>
</dbReference>
<dbReference type="InterPro" id="IPR038765">
    <property type="entry name" value="Papain-like_cys_pep_sf"/>
</dbReference>
<dbReference type="InterPro" id="IPR000064">
    <property type="entry name" value="NLP_P60_dom"/>
</dbReference>
<evidence type="ECO:0000256" key="3">
    <source>
        <dbReference type="ARBA" id="ARBA00022801"/>
    </source>
</evidence>
<dbReference type="PANTHER" id="PTHR47053">
    <property type="entry name" value="MUREIN DD-ENDOPEPTIDASE MEPH-RELATED"/>
    <property type="match status" value="1"/>
</dbReference>
<dbReference type="PROSITE" id="PS51935">
    <property type="entry name" value="NLPC_P60"/>
    <property type="match status" value="1"/>
</dbReference>
<evidence type="ECO:0000256" key="4">
    <source>
        <dbReference type="ARBA" id="ARBA00022807"/>
    </source>
</evidence>
<sequence>MEEMKVNVPVATLWTSPESPRDVDLAAIQTPTFYEQWLEKLTFEQRLQLCTNNLVQSQVLFNETVLVLREENGWAEVLLPNQPTLKNIRGYPGWIPFDQLTPFNYQSHKEVRIKSTAAKLKIEGQQHELKLSYGTVLPVFRENENNVSVQTPLGKGYLNKEDIEAANETYGSEMLVDSARRFIGLPYLWGGMSSFGYDCSGYVYAMHRSINITIPRDASNQVKTGKNVQFKHAEPGDLLYFAYEEGQGAVHHVAMYTGNGRMIHAPKTGKTIEEIELNGTVYEKEHCATRRFVGASNWRDLA</sequence>
<keyword evidence="2" id="KW-0645">Protease</keyword>
<organism evidence="6 7">
    <name type="scientific">Shouchella xiaoxiensis</name>
    <dbReference type="NCBI Taxonomy" id="766895"/>
    <lineage>
        <taxon>Bacteria</taxon>
        <taxon>Bacillati</taxon>
        <taxon>Bacillota</taxon>
        <taxon>Bacilli</taxon>
        <taxon>Bacillales</taxon>
        <taxon>Bacillaceae</taxon>
        <taxon>Shouchella</taxon>
    </lineage>
</organism>